<dbReference type="RefSeq" id="XP_019892795.2">
    <property type="nucleotide sequence ID" value="XM_020037236.2"/>
</dbReference>
<protein>
    <submittedName>
        <fullName evidence="3">Uncharacterized protein LOC109612834</fullName>
    </submittedName>
</protein>
<dbReference type="Pfam" id="PF16089">
    <property type="entry name" value="DUF4818"/>
    <property type="match status" value="1"/>
</dbReference>
<dbReference type="OrthoDB" id="7964216at2759"/>
<evidence type="ECO:0000313" key="3">
    <source>
        <dbReference type="RefSeq" id="XP_019892795.2"/>
    </source>
</evidence>
<accession>A0A9J7IH35</accession>
<evidence type="ECO:0000256" key="1">
    <source>
        <dbReference type="SAM" id="Phobius"/>
    </source>
</evidence>
<evidence type="ECO:0000313" key="2">
    <source>
        <dbReference type="Proteomes" id="UP001652621"/>
    </source>
</evidence>
<gene>
    <name evidence="3" type="primary">LOC109612834</name>
</gene>
<dbReference type="InterPro" id="IPR032145">
    <property type="entry name" value="DUF4818"/>
</dbReference>
<dbReference type="KEGG" id="mde:109612834"/>
<dbReference type="VEuPathDB" id="VectorBase:MDOMA2_020230"/>
<feature type="transmembrane region" description="Helical" evidence="1">
    <location>
        <begin position="118"/>
        <end position="138"/>
    </location>
</feature>
<keyword evidence="2" id="KW-1185">Reference proteome</keyword>
<keyword evidence="1" id="KW-0472">Membrane</keyword>
<feature type="transmembrane region" description="Helical" evidence="1">
    <location>
        <begin position="34"/>
        <end position="52"/>
    </location>
</feature>
<sequence length="230" mass="26352">MVSGLAVAITASLHSILGVSFFIEQKADLCSNAPTLASWLFIIGFFDLLLDIEIFPLRYRHLPYLCQVAAETVMSLLLVEFSALIVWCTIENITCRMIKIIFLVAGLRPKIYMDWEQYILGTATTALSLTFLICVGYATDHFYLLQKKSVRLCRKIIENCTKLWQNSLRIVNLRAGHGKIREDSEQSNNCCPVSANVGSLNYDDVLQPNKFETTASPYRRRNRSRRRYRR</sequence>
<reference evidence="3" key="1">
    <citation type="submission" date="2025-08" db="UniProtKB">
        <authorList>
            <consortium name="RefSeq"/>
        </authorList>
    </citation>
    <scope>IDENTIFICATION</scope>
    <source>
        <strain evidence="3">Aabys</strain>
        <tissue evidence="3">Whole body</tissue>
    </source>
</reference>
<proteinExistence type="predicted"/>
<dbReference type="AlphaFoldDB" id="A0A9J7IH35"/>
<dbReference type="Proteomes" id="UP001652621">
    <property type="component" value="Unplaced"/>
</dbReference>
<name>A0A9J7IH35_MUSDO</name>
<keyword evidence="1" id="KW-1133">Transmembrane helix</keyword>
<keyword evidence="1" id="KW-0812">Transmembrane</keyword>
<dbReference type="GeneID" id="109612834"/>
<organism evidence="2 3">
    <name type="scientific">Musca domestica</name>
    <name type="common">House fly</name>
    <dbReference type="NCBI Taxonomy" id="7370"/>
    <lineage>
        <taxon>Eukaryota</taxon>
        <taxon>Metazoa</taxon>
        <taxon>Ecdysozoa</taxon>
        <taxon>Arthropoda</taxon>
        <taxon>Hexapoda</taxon>
        <taxon>Insecta</taxon>
        <taxon>Pterygota</taxon>
        <taxon>Neoptera</taxon>
        <taxon>Endopterygota</taxon>
        <taxon>Diptera</taxon>
        <taxon>Brachycera</taxon>
        <taxon>Muscomorpha</taxon>
        <taxon>Muscoidea</taxon>
        <taxon>Muscidae</taxon>
        <taxon>Musca</taxon>
    </lineage>
</organism>